<dbReference type="EMBL" id="CAMAPE010000016">
    <property type="protein sequence ID" value="CAH9082827.1"/>
    <property type="molecule type" value="Genomic_DNA"/>
</dbReference>
<evidence type="ECO:0000313" key="3">
    <source>
        <dbReference type="Proteomes" id="UP001152484"/>
    </source>
</evidence>
<dbReference type="AlphaFoldDB" id="A0A9P1E616"/>
<accession>A0A9P1E616</accession>
<protein>
    <submittedName>
        <fullName evidence="2">Uncharacterized protein</fullName>
    </submittedName>
</protein>
<evidence type="ECO:0000256" key="1">
    <source>
        <dbReference type="SAM" id="MobiDB-lite"/>
    </source>
</evidence>
<gene>
    <name evidence="2" type="ORF">CEURO_LOCUS8426</name>
</gene>
<feature type="compositionally biased region" description="Acidic residues" evidence="1">
    <location>
        <begin position="44"/>
        <end position="62"/>
    </location>
</feature>
<organism evidence="2 3">
    <name type="scientific">Cuscuta europaea</name>
    <name type="common">European dodder</name>
    <dbReference type="NCBI Taxonomy" id="41803"/>
    <lineage>
        <taxon>Eukaryota</taxon>
        <taxon>Viridiplantae</taxon>
        <taxon>Streptophyta</taxon>
        <taxon>Embryophyta</taxon>
        <taxon>Tracheophyta</taxon>
        <taxon>Spermatophyta</taxon>
        <taxon>Magnoliopsida</taxon>
        <taxon>eudicotyledons</taxon>
        <taxon>Gunneridae</taxon>
        <taxon>Pentapetalae</taxon>
        <taxon>asterids</taxon>
        <taxon>lamiids</taxon>
        <taxon>Solanales</taxon>
        <taxon>Convolvulaceae</taxon>
        <taxon>Cuscuteae</taxon>
        <taxon>Cuscuta</taxon>
        <taxon>Cuscuta subgen. Cuscuta</taxon>
    </lineage>
</organism>
<feature type="region of interest" description="Disordered" evidence="1">
    <location>
        <begin position="36"/>
        <end position="66"/>
    </location>
</feature>
<reference evidence="2" key="1">
    <citation type="submission" date="2022-07" db="EMBL/GenBank/DDBJ databases">
        <authorList>
            <person name="Macas J."/>
            <person name="Novak P."/>
            <person name="Neumann P."/>
        </authorList>
    </citation>
    <scope>NUCLEOTIDE SEQUENCE</scope>
</reference>
<evidence type="ECO:0000313" key="2">
    <source>
        <dbReference type="EMBL" id="CAH9082827.1"/>
    </source>
</evidence>
<sequence>MMNTLGEEYYPYDDEASVKSLDYRVVEECCEKIEDLSSFKSGEPEDVENQDEEAASSSEGEDAGVSRVVDGASTSAAIPCPKPVSAVNGTAPKRRRRSKKGLTFSYMDLTNVLIIRLQSCAAEYLVAQMYVGPFGRVRAPKLTDHVLNPPPGYFGYTP</sequence>
<dbReference type="Proteomes" id="UP001152484">
    <property type="component" value="Unassembled WGS sequence"/>
</dbReference>
<name>A0A9P1E616_CUSEU</name>
<keyword evidence="3" id="KW-1185">Reference proteome</keyword>
<comment type="caution">
    <text evidence="2">The sequence shown here is derived from an EMBL/GenBank/DDBJ whole genome shotgun (WGS) entry which is preliminary data.</text>
</comment>
<proteinExistence type="predicted"/>